<dbReference type="Proteomes" id="UP001162992">
    <property type="component" value="Chromosome 24"/>
</dbReference>
<sequence length="493" mass="52833">MAKQKHGALGGIFYSLACFICFLSLTTGTLVGVNIPADGLDYQEADQVLEMVQIMGAHQVSLYDPDPLMLNAFAGFNIELLIGIPNSLLQSIGASGHIAAQWVKQNVLPYLPNTNISGIIVGDDVLTSYSIAAPFLVPSMRHIHKALVEANLEKQIKVSTSISSSMLVLALPPARAYFRHSYSSSVIQPLLHFLLSADSYFILNINSMDLFQQTMHTVAKDSSFLGSNRGMRDANLNLVHQNLVETVVYSALQALTALDFAQLPITVSIPSNAGISGLSGGATKTYIYELLCEDQKLELISKRRLGALDSIKAARQQLFDVGFINQSLATNQTWCVAKPGLPDSQLSTALNWVCGQPIVDCTPIQSNGICFLPNSYVSHCSYAFNVYYQKTGRASLSCDFSGTAMIVTTDPSTPGCAYTTSGNITSSPPGSNPNGSNPNGTYPIGSSPVGSFDNGNGTFSNAVKLSPESFGFTVTLVFLLNVKFWLGPALIAL</sequence>
<keyword evidence="2" id="KW-1185">Reference proteome</keyword>
<evidence type="ECO:0000313" key="1">
    <source>
        <dbReference type="EMBL" id="KAJ7513371.1"/>
    </source>
</evidence>
<proteinExistence type="predicted"/>
<accession>A0ACC2A755</accession>
<name>A0ACC2A755_DIPCM</name>
<reference evidence="2" key="1">
    <citation type="journal article" date="2024" name="Proc. Natl. Acad. Sci. U.S.A.">
        <title>Extraordinary preservation of gene collinearity over three hundred million years revealed in homosporous lycophytes.</title>
        <authorList>
            <person name="Li C."/>
            <person name="Wickell D."/>
            <person name="Kuo L.Y."/>
            <person name="Chen X."/>
            <person name="Nie B."/>
            <person name="Liao X."/>
            <person name="Peng D."/>
            <person name="Ji J."/>
            <person name="Jenkins J."/>
            <person name="Williams M."/>
            <person name="Shu S."/>
            <person name="Plott C."/>
            <person name="Barry K."/>
            <person name="Rajasekar S."/>
            <person name="Grimwood J."/>
            <person name="Han X."/>
            <person name="Sun S."/>
            <person name="Hou Z."/>
            <person name="He W."/>
            <person name="Dai G."/>
            <person name="Sun C."/>
            <person name="Schmutz J."/>
            <person name="Leebens-Mack J.H."/>
            <person name="Li F.W."/>
            <person name="Wang L."/>
        </authorList>
    </citation>
    <scope>NUCLEOTIDE SEQUENCE [LARGE SCALE GENOMIC DNA]</scope>
    <source>
        <strain evidence="2">cv. PW_Plant_1</strain>
    </source>
</reference>
<dbReference type="EMBL" id="CM055115">
    <property type="protein sequence ID" value="KAJ7513371.1"/>
    <property type="molecule type" value="Genomic_DNA"/>
</dbReference>
<organism evidence="1 2">
    <name type="scientific">Diphasiastrum complanatum</name>
    <name type="common">Issler's clubmoss</name>
    <name type="synonym">Lycopodium complanatum</name>
    <dbReference type="NCBI Taxonomy" id="34168"/>
    <lineage>
        <taxon>Eukaryota</taxon>
        <taxon>Viridiplantae</taxon>
        <taxon>Streptophyta</taxon>
        <taxon>Embryophyta</taxon>
        <taxon>Tracheophyta</taxon>
        <taxon>Lycopodiopsida</taxon>
        <taxon>Lycopodiales</taxon>
        <taxon>Lycopodiaceae</taxon>
        <taxon>Lycopodioideae</taxon>
        <taxon>Diphasiastrum</taxon>
    </lineage>
</organism>
<evidence type="ECO:0000313" key="2">
    <source>
        <dbReference type="Proteomes" id="UP001162992"/>
    </source>
</evidence>
<protein>
    <submittedName>
        <fullName evidence="1">Uncharacterized protein</fullName>
    </submittedName>
</protein>
<gene>
    <name evidence="1" type="ORF">O6H91_24G003400</name>
</gene>
<comment type="caution">
    <text evidence="1">The sequence shown here is derived from an EMBL/GenBank/DDBJ whole genome shotgun (WGS) entry which is preliminary data.</text>
</comment>